<name>A0A6P5ZFS0_DURZI</name>
<evidence type="ECO:0000313" key="2">
    <source>
        <dbReference type="Proteomes" id="UP000515121"/>
    </source>
</evidence>
<dbReference type="RefSeq" id="XP_022751634.1">
    <property type="nucleotide sequence ID" value="XM_022895899.1"/>
</dbReference>
<reference evidence="3" key="1">
    <citation type="submission" date="2025-08" db="UniProtKB">
        <authorList>
            <consortium name="RefSeq"/>
        </authorList>
    </citation>
    <scope>IDENTIFICATION</scope>
    <source>
        <tissue evidence="3">Fruit stalk</tissue>
    </source>
</reference>
<feature type="region of interest" description="Disordered" evidence="1">
    <location>
        <begin position="1"/>
        <end position="21"/>
    </location>
</feature>
<accession>A0A6P5ZFS0</accession>
<dbReference type="Proteomes" id="UP000515121">
    <property type="component" value="Unplaced"/>
</dbReference>
<protein>
    <submittedName>
        <fullName evidence="3">Uncharacterized protein LOC111300264</fullName>
    </submittedName>
</protein>
<keyword evidence="2" id="KW-1185">Reference proteome</keyword>
<dbReference type="AlphaFoldDB" id="A0A6P5ZFS0"/>
<organism evidence="2 3">
    <name type="scientific">Durio zibethinus</name>
    <name type="common">Durian</name>
    <dbReference type="NCBI Taxonomy" id="66656"/>
    <lineage>
        <taxon>Eukaryota</taxon>
        <taxon>Viridiplantae</taxon>
        <taxon>Streptophyta</taxon>
        <taxon>Embryophyta</taxon>
        <taxon>Tracheophyta</taxon>
        <taxon>Spermatophyta</taxon>
        <taxon>Magnoliopsida</taxon>
        <taxon>eudicotyledons</taxon>
        <taxon>Gunneridae</taxon>
        <taxon>Pentapetalae</taxon>
        <taxon>rosids</taxon>
        <taxon>malvids</taxon>
        <taxon>Malvales</taxon>
        <taxon>Malvaceae</taxon>
        <taxon>Helicteroideae</taxon>
        <taxon>Durio</taxon>
    </lineage>
</organism>
<evidence type="ECO:0000256" key="1">
    <source>
        <dbReference type="SAM" id="MobiDB-lite"/>
    </source>
</evidence>
<dbReference type="KEGG" id="dzi:111300264"/>
<sequence>MRVRMRSSKRSPRARRKVLVTRGRNIRRQSLSLANESGAAAAAESVRTSIERKLRQLQRMLPAGCAEINMETLFQRTAEHIFLLEAKVRSLQNLSTFCGI</sequence>
<dbReference type="GeneID" id="111300264"/>
<evidence type="ECO:0000313" key="3">
    <source>
        <dbReference type="RefSeq" id="XP_022751634.1"/>
    </source>
</evidence>
<gene>
    <name evidence="3" type="primary">LOC111300264</name>
</gene>
<proteinExistence type="predicted"/>
<dbReference type="OrthoDB" id="1363133at2759"/>